<dbReference type="EMBL" id="CP001804">
    <property type="protein sequence ID" value="ACY18622.1"/>
    <property type="molecule type" value="Genomic_DNA"/>
</dbReference>
<reference evidence="1 2" key="1">
    <citation type="journal article" date="2010" name="Stand. Genomic Sci.">
        <title>Complete genome sequence of Haliangium ochraceum type strain (SMP-2).</title>
        <authorList>
            <consortium name="US DOE Joint Genome Institute (JGI-PGF)"/>
            <person name="Ivanova N."/>
            <person name="Daum C."/>
            <person name="Lang E."/>
            <person name="Abt B."/>
            <person name="Kopitz M."/>
            <person name="Saunders E."/>
            <person name="Lapidus A."/>
            <person name="Lucas S."/>
            <person name="Glavina Del Rio T."/>
            <person name="Nolan M."/>
            <person name="Tice H."/>
            <person name="Copeland A."/>
            <person name="Cheng J.F."/>
            <person name="Chen F."/>
            <person name="Bruce D."/>
            <person name="Goodwin L."/>
            <person name="Pitluck S."/>
            <person name="Mavromatis K."/>
            <person name="Pati A."/>
            <person name="Mikhailova N."/>
            <person name="Chen A."/>
            <person name="Palaniappan K."/>
            <person name="Land M."/>
            <person name="Hauser L."/>
            <person name="Chang Y.J."/>
            <person name="Jeffries C.D."/>
            <person name="Detter J.C."/>
            <person name="Brettin T."/>
            <person name="Rohde M."/>
            <person name="Goker M."/>
            <person name="Bristow J."/>
            <person name="Markowitz V."/>
            <person name="Eisen J.A."/>
            <person name="Hugenholtz P."/>
            <person name="Kyrpides N.C."/>
            <person name="Klenk H.P."/>
        </authorList>
    </citation>
    <scope>NUCLEOTIDE SEQUENCE [LARGE SCALE GENOMIC DNA]</scope>
    <source>
        <strain evidence="2">DSM 14365 / CIP 107738 / JCM 11303 / AJ 13395 / SMP-2</strain>
    </source>
</reference>
<dbReference type="Pfam" id="PF11583">
    <property type="entry name" value="AurF"/>
    <property type="match status" value="1"/>
</dbReference>
<organism evidence="1 2">
    <name type="scientific">Haliangium ochraceum (strain DSM 14365 / JCM 11303 / SMP-2)</name>
    <dbReference type="NCBI Taxonomy" id="502025"/>
    <lineage>
        <taxon>Bacteria</taxon>
        <taxon>Pseudomonadati</taxon>
        <taxon>Myxococcota</taxon>
        <taxon>Polyangia</taxon>
        <taxon>Haliangiales</taxon>
        <taxon>Kofleriaceae</taxon>
        <taxon>Haliangium</taxon>
    </lineage>
</organism>
<evidence type="ECO:0000313" key="1">
    <source>
        <dbReference type="EMBL" id="ACY18622.1"/>
    </source>
</evidence>
<gene>
    <name evidence="1" type="ordered locus">Hoch_6147</name>
</gene>
<dbReference type="KEGG" id="hoh:Hoch_6147"/>
<dbReference type="HOGENOM" id="CLU_070306_0_0_7"/>
<dbReference type="InterPro" id="IPR025859">
    <property type="entry name" value="AurF/CmlI"/>
</dbReference>
<evidence type="ECO:0008006" key="3">
    <source>
        <dbReference type="Google" id="ProtNLM"/>
    </source>
</evidence>
<dbReference type="STRING" id="502025.Hoch_6147"/>
<dbReference type="RefSeq" id="WP_012831214.1">
    <property type="nucleotide sequence ID" value="NC_013440.1"/>
</dbReference>
<dbReference type="eggNOG" id="ENOG50315FY">
    <property type="taxonomic scope" value="Bacteria"/>
</dbReference>
<evidence type="ECO:0000313" key="2">
    <source>
        <dbReference type="Proteomes" id="UP000001880"/>
    </source>
</evidence>
<sequence>MQNAHEIKVNHQVIRGLANNWSKRCTIRSQKYPFNADEQYDPNIPDYPHEMVPFWNHPRFESVSEDKKQMLLTWAWIVYNERTIAAEEYVANPAFGLIMHDRFPGCATIDYKNSIQQSLIDEHFHTFMHINGIHRTKVTRNITSAPKFPYSVTYRRLLEAQSKVSDTWEKELLTLTFAIVSEISINAYLDLIADNPTIQPTHRLIAKLHAHDENAHAYLLQEAGKSLYLEMNDKQRRIFLQTLPIALEAFLAHDYSAWEVILDFLKIDGASEILADSRSSSTNTSLSRDYSGLKKMAEELDVVDKLEFDFGN</sequence>
<dbReference type="Proteomes" id="UP000001880">
    <property type="component" value="Chromosome"/>
</dbReference>
<proteinExistence type="predicted"/>
<accession>D0LLC6</accession>
<keyword evidence="2" id="KW-1185">Reference proteome</keyword>
<dbReference type="InterPro" id="IPR012348">
    <property type="entry name" value="RNR-like"/>
</dbReference>
<dbReference type="AlphaFoldDB" id="D0LLC6"/>
<protein>
    <recommendedName>
        <fullName evidence="3">p-aminobenzoate N-oxygenase AurF</fullName>
    </recommendedName>
</protein>
<name>D0LLC6_HALO1</name>
<dbReference type="GO" id="GO:0016491">
    <property type="term" value="F:oxidoreductase activity"/>
    <property type="evidence" value="ECO:0007669"/>
    <property type="project" value="InterPro"/>
</dbReference>
<dbReference type="Gene3D" id="1.10.620.20">
    <property type="entry name" value="Ribonucleotide Reductase, subunit A"/>
    <property type="match status" value="1"/>
</dbReference>
<dbReference type="OrthoDB" id="581579at2"/>